<keyword evidence="6" id="KW-0808">Transferase</keyword>
<keyword evidence="10" id="KW-0067">ATP-binding</keyword>
<dbReference type="Gene3D" id="3.30.565.10">
    <property type="entry name" value="Histidine kinase-like ATPase, C-terminal domain"/>
    <property type="match status" value="1"/>
</dbReference>
<evidence type="ECO:0000256" key="8">
    <source>
        <dbReference type="ARBA" id="ARBA00022741"/>
    </source>
</evidence>
<dbReference type="InterPro" id="IPR036890">
    <property type="entry name" value="HATPase_C_sf"/>
</dbReference>
<dbReference type="PANTHER" id="PTHR41523">
    <property type="entry name" value="TWO-COMPONENT SYSTEM SENSOR PROTEIN"/>
    <property type="match status" value="1"/>
</dbReference>
<dbReference type="PANTHER" id="PTHR41523:SF7">
    <property type="entry name" value="HISTIDINE KINASE"/>
    <property type="match status" value="1"/>
</dbReference>
<evidence type="ECO:0000256" key="2">
    <source>
        <dbReference type="ARBA" id="ARBA00012438"/>
    </source>
</evidence>
<evidence type="ECO:0000256" key="4">
    <source>
        <dbReference type="ARBA" id="ARBA00022630"/>
    </source>
</evidence>
<dbReference type="NCBIfam" id="TIGR00229">
    <property type="entry name" value="sensory_box"/>
    <property type="match status" value="1"/>
</dbReference>
<keyword evidence="4" id="KW-0285">Flavoprotein</keyword>
<dbReference type="EMBL" id="JACTNF010000021">
    <property type="protein sequence ID" value="MBO1076410.1"/>
    <property type="molecule type" value="Genomic_DNA"/>
</dbReference>
<dbReference type="SUPFAM" id="SSF55874">
    <property type="entry name" value="ATPase domain of HSP90 chaperone/DNA topoisomerase II/histidine kinase"/>
    <property type="match status" value="1"/>
</dbReference>
<evidence type="ECO:0000256" key="7">
    <source>
        <dbReference type="ARBA" id="ARBA00022737"/>
    </source>
</evidence>
<dbReference type="SMART" id="SM00911">
    <property type="entry name" value="HWE_HK"/>
    <property type="match status" value="1"/>
</dbReference>
<dbReference type="Pfam" id="PF00989">
    <property type="entry name" value="PAS"/>
    <property type="match status" value="1"/>
</dbReference>
<evidence type="ECO:0000256" key="1">
    <source>
        <dbReference type="ARBA" id="ARBA00000085"/>
    </source>
</evidence>
<evidence type="ECO:0000256" key="6">
    <source>
        <dbReference type="ARBA" id="ARBA00022679"/>
    </source>
</evidence>
<dbReference type="InterPro" id="IPR035965">
    <property type="entry name" value="PAS-like_dom_sf"/>
</dbReference>
<evidence type="ECO:0000313" key="14">
    <source>
        <dbReference type="EMBL" id="MBO1076410.1"/>
    </source>
</evidence>
<dbReference type="PROSITE" id="PS50113">
    <property type="entry name" value="PAC"/>
    <property type="match status" value="1"/>
</dbReference>
<sequence length="326" mass="36441">MAAELERIRRLLDSATDYAIVVLDLRGQVTGWNEGARAILGYRDSEILGRSGELFFPAEDRERGAFVRELCGAMEEGRALNERWHIRRDGSRFWASGSMMPLWDANGKPVGFLNVLRDDTRRRAEEERRALLLAEMGHRMKNVLSTVQSVALQTLHDADVPAAVREALGDRLVALARSHDLLVRGGWEGAPLEEVIRRALLPYNGPNRLDMDGTPVWLAADIVEMLHLALHELATNAAKHGALSVPEGRVELRWALQRNRNSQPMVEIFWREHGGPPVLPPKRRGFGSRLLEQGLEQKFGGKVRLAFRPAGLRCHICLPATAAPAE</sequence>
<name>A0ABS3KG35_9PROT</name>
<dbReference type="InterPro" id="IPR000014">
    <property type="entry name" value="PAS"/>
</dbReference>
<dbReference type="CDD" id="cd00130">
    <property type="entry name" value="PAS"/>
    <property type="match status" value="1"/>
</dbReference>
<dbReference type="Pfam" id="PF07536">
    <property type="entry name" value="HWE_HK"/>
    <property type="match status" value="1"/>
</dbReference>
<dbReference type="Gene3D" id="3.30.450.20">
    <property type="entry name" value="PAS domain"/>
    <property type="match status" value="1"/>
</dbReference>
<gene>
    <name evidence="14" type="ORF">IAI60_17500</name>
</gene>
<dbReference type="InterPro" id="IPR013767">
    <property type="entry name" value="PAS_fold"/>
</dbReference>
<keyword evidence="11" id="KW-0843">Virulence</keyword>
<comment type="caution">
    <text evidence="14">The sequence shown here is derived from an EMBL/GenBank/DDBJ whole genome shotgun (WGS) entry which is preliminary data.</text>
</comment>
<evidence type="ECO:0000256" key="9">
    <source>
        <dbReference type="ARBA" id="ARBA00022777"/>
    </source>
</evidence>
<dbReference type="SMART" id="SM00091">
    <property type="entry name" value="PAS"/>
    <property type="match status" value="1"/>
</dbReference>
<evidence type="ECO:0000259" key="12">
    <source>
        <dbReference type="PROSITE" id="PS50112"/>
    </source>
</evidence>
<evidence type="ECO:0000259" key="13">
    <source>
        <dbReference type="PROSITE" id="PS50113"/>
    </source>
</evidence>
<evidence type="ECO:0000256" key="11">
    <source>
        <dbReference type="ARBA" id="ARBA00023026"/>
    </source>
</evidence>
<feature type="domain" description="PAC" evidence="13">
    <location>
        <begin position="79"/>
        <end position="131"/>
    </location>
</feature>
<dbReference type="SUPFAM" id="SSF55785">
    <property type="entry name" value="PYP-like sensor domain (PAS domain)"/>
    <property type="match status" value="1"/>
</dbReference>
<reference evidence="14 15" key="1">
    <citation type="submission" date="2020-09" db="EMBL/GenBank/DDBJ databases">
        <title>Roseomonas.</title>
        <authorList>
            <person name="Zhu W."/>
        </authorList>
    </citation>
    <scope>NUCLEOTIDE SEQUENCE [LARGE SCALE GENOMIC DNA]</scope>
    <source>
        <strain evidence="14 15">1311</strain>
    </source>
</reference>
<evidence type="ECO:0000256" key="3">
    <source>
        <dbReference type="ARBA" id="ARBA00022553"/>
    </source>
</evidence>
<keyword evidence="15" id="KW-1185">Reference proteome</keyword>
<keyword evidence="5" id="KW-0288">FMN</keyword>
<dbReference type="PROSITE" id="PS50112">
    <property type="entry name" value="PAS"/>
    <property type="match status" value="1"/>
</dbReference>
<feature type="domain" description="PAS" evidence="12">
    <location>
        <begin position="4"/>
        <end position="57"/>
    </location>
</feature>
<evidence type="ECO:0000256" key="5">
    <source>
        <dbReference type="ARBA" id="ARBA00022643"/>
    </source>
</evidence>
<comment type="catalytic activity">
    <reaction evidence="1">
        <text>ATP + protein L-histidine = ADP + protein N-phospho-L-histidine.</text>
        <dbReference type="EC" id="2.7.13.3"/>
    </reaction>
</comment>
<keyword evidence="8" id="KW-0547">Nucleotide-binding</keyword>
<dbReference type="Proteomes" id="UP001518990">
    <property type="component" value="Unassembled WGS sequence"/>
</dbReference>
<evidence type="ECO:0000313" key="15">
    <source>
        <dbReference type="Proteomes" id="UP001518990"/>
    </source>
</evidence>
<keyword evidence="9" id="KW-0418">Kinase</keyword>
<keyword evidence="7" id="KW-0677">Repeat</keyword>
<dbReference type="EC" id="2.7.13.3" evidence="2"/>
<keyword evidence="3" id="KW-0597">Phosphoprotein</keyword>
<proteinExistence type="predicted"/>
<dbReference type="InterPro" id="IPR011102">
    <property type="entry name" value="Sig_transdc_His_kinase_HWE"/>
</dbReference>
<dbReference type="InterPro" id="IPR000700">
    <property type="entry name" value="PAS-assoc_C"/>
</dbReference>
<accession>A0ABS3KG35</accession>
<protein>
    <recommendedName>
        <fullName evidence="2">histidine kinase</fullName>
        <ecNumber evidence="2">2.7.13.3</ecNumber>
    </recommendedName>
</protein>
<evidence type="ECO:0000256" key="10">
    <source>
        <dbReference type="ARBA" id="ARBA00022840"/>
    </source>
</evidence>
<organism evidence="14 15">
    <name type="scientific">Roseomonas marmotae</name>
    <dbReference type="NCBI Taxonomy" id="2768161"/>
    <lineage>
        <taxon>Bacteria</taxon>
        <taxon>Pseudomonadati</taxon>
        <taxon>Pseudomonadota</taxon>
        <taxon>Alphaproteobacteria</taxon>
        <taxon>Acetobacterales</taxon>
        <taxon>Roseomonadaceae</taxon>
        <taxon>Roseomonas</taxon>
    </lineage>
</organism>